<dbReference type="Gene3D" id="3.30.1490.270">
    <property type="match status" value="1"/>
</dbReference>
<protein>
    <submittedName>
        <fullName evidence="3">Protein containing domains DUF404, DUF407</fullName>
    </submittedName>
</protein>
<feature type="domain" description="Circularly permuted ATP-grasp type 2" evidence="2">
    <location>
        <begin position="88"/>
        <end position="470"/>
    </location>
</feature>
<dbReference type="AlphaFoldDB" id="A0A6J4H307"/>
<dbReference type="Pfam" id="PF14403">
    <property type="entry name" value="CP_ATPgrasp_2"/>
    <property type="match status" value="1"/>
</dbReference>
<sequence length="537" mass="58778">MSLFADYFAGQRQGGYDGAYDEMFADVASHAPRAHYGALFGRLKSLPADEFRRRVEQADATLMSQGITFTVYGDAAGTERTFPVDLIPRIVPADEWDHIERGLIQRITALNLFLHDLYSGGDGRTDARILSDGVIPREVIESALHYRRAFIGCRVPENIYVHICGTDLIRDGDGTWRVLEDNLRIPSGVSYVLENRLILTRVFPQVFAAHPVRPVDHYTPRLLDNLRALSARALNPTVVLLTPGIYNSAYFEHAFLAQQMGIELVQGSDLFVDGGQVFMKTTGGPQRVDVIYRRVDDDFLDPEVFRPDSALGVPGLMRAYAAGNVALANAVGTGVADDKVVYRYVPDIIRYYLGEDTILPNVPTYCAWEDAERDYILGHLDRLVVKAANEAGGYGMLIGPQASRAERDAFADKVRAEPRNYLAQPVVELSTAPTFVDGKRIAPRRVDLRPYVLSGPDGVTIVPGGLTRVALQEGSYVVNSSQGGGSKDTWVLANRPSRSQSQGGQSQVQGPEGMTQTMGGMTQTLGAMVPLEPGQGG</sequence>
<gene>
    <name evidence="3" type="ORF">AVDCRST_MAG63-47</name>
</gene>
<evidence type="ECO:0000256" key="1">
    <source>
        <dbReference type="SAM" id="MobiDB-lite"/>
    </source>
</evidence>
<dbReference type="InterPro" id="IPR051680">
    <property type="entry name" value="ATP-dep_Glu-Cys_Ligase-2"/>
</dbReference>
<feature type="region of interest" description="Disordered" evidence="1">
    <location>
        <begin position="478"/>
        <end position="519"/>
    </location>
</feature>
<dbReference type="PANTHER" id="PTHR34595:SF7">
    <property type="entry name" value="SLL1039 PROTEIN"/>
    <property type="match status" value="1"/>
</dbReference>
<dbReference type="EMBL" id="CADCTO010000009">
    <property type="protein sequence ID" value="CAA9212944.1"/>
    <property type="molecule type" value="Genomic_DNA"/>
</dbReference>
<evidence type="ECO:0000313" key="3">
    <source>
        <dbReference type="EMBL" id="CAA9212944.1"/>
    </source>
</evidence>
<dbReference type="SUPFAM" id="SSF56059">
    <property type="entry name" value="Glutathione synthetase ATP-binding domain-like"/>
    <property type="match status" value="1"/>
</dbReference>
<name>A0A6J4H307_9BACT</name>
<reference evidence="3" key="1">
    <citation type="submission" date="2020-02" db="EMBL/GenBank/DDBJ databases">
        <authorList>
            <person name="Meier V. D."/>
        </authorList>
    </citation>
    <scope>NUCLEOTIDE SEQUENCE</scope>
    <source>
        <strain evidence="3">AVDCRST_MAG63</strain>
    </source>
</reference>
<feature type="compositionally biased region" description="Low complexity" evidence="1">
    <location>
        <begin position="499"/>
        <end position="519"/>
    </location>
</feature>
<accession>A0A6J4H307</accession>
<proteinExistence type="predicted"/>
<evidence type="ECO:0000259" key="2">
    <source>
        <dbReference type="Pfam" id="PF14403"/>
    </source>
</evidence>
<dbReference type="InterPro" id="IPR016450">
    <property type="entry name" value="UCP005522"/>
</dbReference>
<organism evidence="3">
    <name type="scientific">uncultured Armatimonadetes bacterium</name>
    <dbReference type="NCBI Taxonomy" id="157466"/>
    <lineage>
        <taxon>Bacteria</taxon>
        <taxon>Bacillati</taxon>
        <taxon>Armatimonadota</taxon>
        <taxon>environmental samples</taxon>
    </lineage>
</organism>
<dbReference type="PIRSF" id="PIRSF005522">
    <property type="entry name" value="UCP005522"/>
    <property type="match status" value="1"/>
</dbReference>
<dbReference type="PANTHER" id="PTHR34595">
    <property type="entry name" value="BLR5612 PROTEIN"/>
    <property type="match status" value="1"/>
</dbReference>
<dbReference type="InterPro" id="IPR025841">
    <property type="entry name" value="CP_ATPgrasp_2"/>
</dbReference>
<dbReference type="Gene3D" id="3.40.50.11290">
    <property type="match status" value="1"/>
</dbReference>